<keyword evidence="1" id="KW-0812">Transmembrane</keyword>
<reference evidence="3 4" key="1">
    <citation type="submission" date="2014-07" db="EMBL/GenBank/DDBJ databases">
        <authorList>
            <person name="McCorrison J."/>
            <person name="Sanka R."/>
            <person name="Torralba M."/>
            <person name="Gillis M."/>
            <person name="Haft D.H."/>
            <person name="Methe B."/>
            <person name="Sutton G."/>
            <person name="Nelson K.E."/>
        </authorList>
    </citation>
    <scope>NUCLEOTIDE SEQUENCE [LARGE SCALE GENOMIC DNA]</scope>
    <source>
        <strain evidence="3 4">S9-PR14</strain>
    </source>
</reference>
<dbReference type="AlphaFoldDB" id="A0A098YNB0"/>
<dbReference type="PANTHER" id="PTHR14969">
    <property type="entry name" value="SPHINGOSINE-1-PHOSPHATE PHOSPHOHYDROLASE"/>
    <property type="match status" value="1"/>
</dbReference>
<dbReference type="OrthoDB" id="9789113at2"/>
<keyword evidence="1" id="KW-1133">Transmembrane helix</keyword>
<sequence>MTDSLLLLIHTLVHWDTLATIWLNGGHTDYWDNFMEICTGRFVWIPFYASLVYLMYKKFGWKDASVFFILAILLLVLNDQTSSSVIRQAVCRLRPANLDNPISSVIQIVDGYRGGKYGFPSAHAANSWGLVFLMIYLFRQRSLSVLMILWALLQCYTRLYLGVHYVGDLLAGALLGLLNATLVCFTVWWYVRNFAQRHRATSVSQYTKYIPIAVCVFSVVIMLILASFYDPSIGL</sequence>
<dbReference type="PANTHER" id="PTHR14969:SF13">
    <property type="entry name" value="AT30094P"/>
    <property type="match status" value="1"/>
</dbReference>
<feature type="domain" description="Phosphatidic acid phosphatase type 2/haloperoxidase" evidence="2">
    <location>
        <begin position="68"/>
        <end position="184"/>
    </location>
</feature>
<dbReference type="InterPro" id="IPR000326">
    <property type="entry name" value="PAP2/HPO"/>
</dbReference>
<feature type="transmembrane region" description="Helical" evidence="1">
    <location>
        <begin position="169"/>
        <end position="191"/>
    </location>
</feature>
<dbReference type="Gene3D" id="1.20.144.10">
    <property type="entry name" value="Phosphatidic acid phosphatase type 2/haloperoxidase"/>
    <property type="match status" value="1"/>
</dbReference>
<organism evidence="3 4">
    <name type="scientific">Hoylesella timonensis S9-PR14</name>
    <dbReference type="NCBI Taxonomy" id="1401062"/>
    <lineage>
        <taxon>Bacteria</taxon>
        <taxon>Pseudomonadati</taxon>
        <taxon>Bacteroidota</taxon>
        <taxon>Bacteroidia</taxon>
        <taxon>Bacteroidales</taxon>
        <taxon>Prevotellaceae</taxon>
        <taxon>Hoylesella</taxon>
    </lineage>
</organism>
<feature type="transmembrane region" description="Helical" evidence="1">
    <location>
        <begin position="145"/>
        <end position="163"/>
    </location>
</feature>
<feature type="transmembrane region" description="Helical" evidence="1">
    <location>
        <begin position="59"/>
        <end position="77"/>
    </location>
</feature>
<evidence type="ECO:0000313" key="4">
    <source>
        <dbReference type="Proteomes" id="UP000029723"/>
    </source>
</evidence>
<protein>
    <recommendedName>
        <fullName evidence="2">Phosphatidic acid phosphatase type 2/haloperoxidase domain-containing protein</fullName>
    </recommendedName>
</protein>
<dbReference type="RefSeq" id="WP_036929995.1">
    <property type="nucleotide sequence ID" value="NZ_JRPQ01000278.1"/>
</dbReference>
<gene>
    <name evidence="3" type="ORF">HMPREF9304_14140</name>
</gene>
<dbReference type="SUPFAM" id="SSF48317">
    <property type="entry name" value="Acid phosphatase/Vanadium-dependent haloperoxidase"/>
    <property type="match status" value="1"/>
</dbReference>
<dbReference type="SMART" id="SM00014">
    <property type="entry name" value="acidPPc"/>
    <property type="match status" value="1"/>
</dbReference>
<dbReference type="EMBL" id="JRPQ01000278">
    <property type="protein sequence ID" value="KGI20779.1"/>
    <property type="molecule type" value="Genomic_DNA"/>
</dbReference>
<evidence type="ECO:0000259" key="2">
    <source>
        <dbReference type="SMART" id="SM00014"/>
    </source>
</evidence>
<comment type="caution">
    <text evidence="3">The sequence shown here is derived from an EMBL/GenBank/DDBJ whole genome shotgun (WGS) entry which is preliminary data.</text>
</comment>
<keyword evidence="1" id="KW-0472">Membrane</keyword>
<evidence type="ECO:0000313" key="3">
    <source>
        <dbReference type="EMBL" id="KGI20779.1"/>
    </source>
</evidence>
<dbReference type="InterPro" id="IPR036938">
    <property type="entry name" value="PAP2/HPO_sf"/>
</dbReference>
<proteinExistence type="predicted"/>
<evidence type="ECO:0000256" key="1">
    <source>
        <dbReference type="SAM" id="Phobius"/>
    </source>
</evidence>
<feature type="transmembrane region" description="Helical" evidence="1">
    <location>
        <begin position="212"/>
        <end position="229"/>
    </location>
</feature>
<dbReference type="Proteomes" id="UP000029723">
    <property type="component" value="Unassembled WGS sequence"/>
</dbReference>
<dbReference type="Pfam" id="PF01569">
    <property type="entry name" value="PAP2"/>
    <property type="match status" value="1"/>
</dbReference>
<name>A0A098YNB0_9BACT</name>
<accession>A0A098YNB0</accession>